<evidence type="ECO:0000313" key="8">
    <source>
        <dbReference type="Proteomes" id="UP000442694"/>
    </source>
</evidence>
<dbReference type="InterPro" id="IPR011707">
    <property type="entry name" value="Cu-oxidase-like_N"/>
</dbReference>
<dbReference type="RefSeq" id="WP_152211622.1">
    <property type="nucleotide sequence ID" value="NZ_WFLN01000004.1"/>
</dbReference>
<comment type="caution">
    <text evidence="7">The sequence shown here is derived from an EMBL/GenBank/DDBJ whole genome shotgun (WGS) entry which is preliminary data.</text>
</comment>
<proteinExistence type="predicted"/>
<dbReference type="InterPro" id="IPR001117">
    <property type="entry name" value="Cu-oxidase_2nd"/>
</dbReference>
<dbReference type="PANTHER" id="PTHR11709">
    <property type="entry name" value="MULTI-COPPER OXIDASE"/>
    <property type="match status" value="1"/>
</dbReference>
<evidence type="ECO:0000259" key="5">
    <source>
        <dbReference type="Pfam" id="PF07731"/>
    </source>
</evidence>
<evidence type="ECO:0000313" key="7">
    <source>
        <dbReference type="EMBL" id="KAB8033536.1"/>
    </source>
</evidence>
<keyword evidence="3" id="KW-0186">Copper</keyword>
<evidence type="ECO:0000259" key="4">
    <source>
        <dbReference type="Pfam" id="PF00394"/>
    </source>
</evidence>
<feature type="domain" description="Plastocyanin-like" evidence="5">
    <location>
        <begin position="414"/>
        <end position="517"/>
    </location>
</feature>
<evidence type="ECO:0000256" key="1">
    <source>
        <dbReference type="ARBA" id="ARBA00022723"/>
    </source>
</evidence>
<feature type="domain" description="Plastocyanin-like" evidence="4">
    <location>
        <begin position="199"/>
        <end position="316"/>
    </location>
</feature>
<dbReference type="PROSITE" id="PS00080">
    <property type="entry name" value="MULTICOPPER_OXIDASE2"/>
    <property type="match status" value="1"/>
</dbReference>
<dbReference type="SUPFAM" id="SSF49503">
    <property type="entry name" value="Cupredoxins"/>
    <property type="match status" value="3"/>
</dbReference>
<reference evidence="7 8" key="1">
    <citation type="submission" date="2019-10" db="EMBL/GenBank/DDBJ databases">
        <title>New genus of Silvanigrellaceae.</title>
        <authorList>
            <person name="Pitt A."/>
            <person name="Hahn M.W."/>
        </authorList>
    </citation>
    <scope>NUCLEOTIDE SEQUENCE [LARGE SCALE GENOMIC DNA]</scope>
    <source>
        <strain evidence="7 8">33A1-SZDP</strain>
    </source>
</reference>
<evidence type="ECO:0000259" key="6">
    <source>
        <dbReference type="Pfam" id="PF07732"/>
    </source>
</evidence>
<evidence type="ECO:0000256" key="3">
    <source>
        <dbReference type="ARBA" id="ARBA00023008"/>
    </source>
</evidence>
<dbReference type="Pfam" id="PF07731">
    <property type="entry name" value="Cu-oxidase_2"/>
    <property type="match status" value="1"/>
</dbReference>
<dbReference type="EMBL" id="WFLN01000004">
    <property type="protein sequence ID" value="KAB8033536.1"/>
    <property type="molecule type" value="Genomic_DNA"/>
</dbReference>
<dbReference type="GO" id="GO:0016491">
    <property type="term" value="F:oxidoreductase activity"/>
    <property type="evidence" value="ECO:0007669"/>
    <property type="project" value="UniProtKB-KW"/>
</dbReference>
<evidence type="ECO:0000256" key="2">
    <source>
        <dbReference type="ARBA" id="ARBA00023002"/>
    </source>
</evidence>
<dbReference type="CDD" id="cd04207">
    <property type="entry name" value="CuRO_3_LCC_like"/>
    <property type="match status" value="1"/>
</dbReference>
<gene>
    <name evidence="7" type="ORF">GCL57_02185</name>
</gene>
<keyword evidence="2" id="KW-0560">Oxidoreductase</keyword>
<dbReference type="InterPro" id="IPR011706">
    <property type="entry name" value="Cu-oxidase_C"/>
</dbReference>
<dbReference type="PANTHER" id="PTHR11709:SF394">
    <property type="entry name" value="FI03373P-RELATED"/>
    <property type="match status" value="1"/>
</dbReference>
<dbReference type="Pfam" id="PF07732">
    <property type="entry name" value="Cu-oxidase_3"/>
    <property type="match status" value="1"/>
</dbReference>
<dbReference type="GO" id="GO:0005507">
    <property type="term" value="F:copper ion binding"/>
    <property type="evidence" value="ECO:0007669"/>
    <property type="project" value="InterPro"/>
</dbReference>
<keyword evidence="1" id="KW-0479">Metal-binding</keyword>
<dbReference type="InterPro" id="IPR008972">
    <property type="entry name" value="Cupredoxin"/>
</dbReference>
<dbReference type="InterPro" id="IPR002355">
    <property type="entry name" value="Cu_oxidase_Cu_BS"/>
</dbReference>
<dbReference type="Gene3D" id="2.60.40.420">
    <property type="entry name" value="Cupredoxins - blue copper proteins"/>
    <property type="match status" value="3"/>
</dbReference>
<organism evidence="7 8">
    <name type="scientific">Fluviispira multicolorata</name>
    <dbReference type="NCBI Taxonomy" id="2654512"/>
    <lineage>
        <taxon>Bacteria</taxon>
        <taxon>Pseudomonadati</taxon>
        <taxon>Bdellovibrionota</taxon>
        <taxon>Oligoflexia</taxon>
        <taxon>Silvanigrellales</taxon>
        <taxon>Silvanigrellaceae</taxon>
        <taxon>Fluviispira</taxon>
    </lineage>
</organism>
<keyword evidence="8" id="KW-1185">Reference proteome</keyword>
<dbReference type="Pfam" id="PF00394">
    <property type="entry name" value="Cu-oxidase"/>
    <property type="match status" value="1"/>
</dbReference>
<accession>A0A833N816</accession>
<sequence length="518" mass="59591">MNELNFKKAVFLLSFLIVNPVFSEKTHDHHENSSLLNKSDNEEFSKSTEGLPFVKKTESIQLKDGQNFTLIASEVKQKIGGKIIKRYAYNGSIPGPILEIQKGAKINIKFINKTETDQTLHSHGLRLDYRFDGAVGLGQKAPVKPGESFDYKLTFPDAGVYWYHPHIREDYSQNMGLYGNFIVKQESEKRILQVNKIIPLMLSDYLLDPKAQPFYKNRANYAAMGRFGNILLINGVDNYKEKINEGDVIRFYLTNTANTRTFNFKIPNAKIKLVAADASPYVQQQWIDNITISPSERYTIDVLFKNKGTYNIQNSTPEKSQNFGIIIVGNNKSEISYEKNFLQLKENKELKNEISSISKYFDKKVDKQLKISVDMKMDHSGHGENPEIEWEDNMPTMNSFMTSKDVTWQLIDLETNKINMDVNWIFKKGQYYKIRIFNDPNSKHPMQHPIHFHGQKFLVLSDNNVKNPNLAWKDTFLVKTGHTVDILLEASNIGKWMAHCHIAEHLTAAMMIGFKVEN</sequence>
<dbReference type="AlphaFoldDB" id="A0A833N816"/>
<name>A0A833N816_9BACT</name>
<dbReference type="InterPro" id="IPR045087">
    <property type="entry name" value="Cu-oxidase_fam"/>
</dbReference>
<dbReference type="Proteomes" id="UP000442694">
    <property type="component" value="Unassembled WGS sequence"/>
</dbReference>
<feature type="domain" description="Plastocyanin-like" evidence="6">
    <location>
        <begin position="86"/>
        <end position="187"/>
    </location>
</feature>
<protein>
    <submittedName>
        <fullName evidence="7">Multicopper oxidase domain-containing protein</fullName>
    </submittedName>
</protein>